<dbReference type="RefSeq" id="WP_307692139.1">
    <property type="nucleotide sequence ID" value="NZ_JAUSRO010000018.1"/>
</dbReference>
<comment type="similarity">
    <text evidence="1">Belongs to the TrbG/VirB9 family.</text>
</comment>
<dbReference type="CDD" id="cd06911">
    <property type="entry name" value="VirB9_CagX_TrbG"/>
    <property type="match status" value="1"/>
</dbReference>
<dbReference type="InterPro" id="IPR033645">
    <property type="entry name" value="VirB9/CagX/TrbG_C"/>
</dbReference>
<proteinExistence type="inferred from homology"/>
<reference evidence="4 5" key="1">
    <citation type="submission" date="2023-07" db="EMBL/GenBank/DDBJ databases">
        <title>Sorghum-associated microbial communities from plants grown in Nebraska, USA.</title>
        <authorList>
            <person name="Schachtman D."/>
        </authorList>
    </citation>
    <scope>NUCLEOTIDE SEQUENCE [LARGE SCALE GENOMIC DNA]</scope>
    <source>
        <strain evidence="4 5">DS1607</strain>
    </source>
</reference>
<dbReference type="InterPro" id="IPR038161">
    <property type="entry name" value="VirB9/CagX/TrbG_C_sf"/>
</dbReference>
<comment type="caution">
    <text evidence="4">The sequence shown here is derived from an EMBL/GenBank/DDBJ whole genome shotgun (WGS) entry which is preliminary data.</text>
</comment>
<accession>A0ABT9SG97</accession>
<name>A0ABT9SG97_9BURK</name>
<gene>
    <name evidence="4" type="ORF">J2W36_004669</name>
</gene>
<sequence>MKTLHALTLCTALATSGAFAQAYSASYDDITRVRRVEYKDNLVLRAVGYPDHPIMLELDPTEPIADAAGGKIAKWEISKLGSRFFARPLDGARDATVLIVTKSRSYVLDLVPGSAKGAPADFVSKIVMTYPVEKTPDLALEAQVMKDAATPLSEALKGVRNEQYSMEVVSETVDIKPREVFDDGRFTYFKFPQNLPIPAIFKSTPGSNDEWLTNSHRDNDYVVVHGVGAAWNLRLSGSVVGIFNDAFDATGNASVNGTTIRGLQQELRR</sequence>
<feature type="signal peptide" evidence="3">
    <location>
        <begin position="1"/>
        <end position="20"/>
    </location>
</feature>
<evidence type="ECO:0000313" key="5">
    <source>
        <dbReference type="Proteomes" id="UP001226867"/>
    </source>
</evidence>
<keyword evidence="2 3" id="KW-0732">Signal</keyword>
<dbReference type="Pfam" id="PF03524">
    <property type="entry name" value="CagX"/>
    <property type="match status" value="1"/>
</dbReference>
<keyword evidence="5" id="KW-1185">Reference proteome</keyword>
<dbReference type="Proteomes" id="UP001226867">
    <property type="component" value="Unassembled WGS sequence"/>
</dbReference>
<protein>
    <submittedName>
        <fullName evidence="4">Type IV secretion system protein VirB9</fullName>
    </submittedName>
</protein>
<evidence type="ECO:0000313" key="4">
    <source>
        <dbReference type="EMBL" id="MDP9902392.1"/>
    </source>
</evidence>
<evidence type="ECO:0000256" key="1">
    <source>
        <dbReference type="ARBA" id="ARBA00006135"/>
    </source>
</evidence>
<dbReference type="InterPro" id="IPR010258">
    <property type="entry name" value="Conjugal_tfr_TrbG/VirB9/CagX"/>
</dbReference>
<evidence type="ECO:0000256" key="2">
    <source>
        <dbReference type="ARBA" id="ARBA00022729"/>
    </source>
</evidence>
<organism evidence="4 5">
    <name type="scientific">Variovorax ginsengisoli</name>
    <dbReference type="NCBI Taxonomy" id="363844"/>
    <lineage>
        <taxon>Bacteria</taxon>
        <taxon>Pseudomonadati</taxon>
        <taxon>Pseudomonadota</taxon>
        <taxon>Betaproteobacteria</taxon>
        <taxon>Burkholderiales</taxon>
        <taxon>Comamonadaceae</taxon>
        <taxon>Variovorax</taxon>
    </lineage>
</organism>
<feature type="chain" id="PRO_5045173564" evidence="3">
    <location>
        <begin position="21"/>
        <end position="269"/>
    </location>
</feature>
<dbReference type="Gene3D" id="2.60.40.2500">
    <property type="match status" value="1"/>
</dbReference>
<evidence type="ECO:0000256" key="3">
    <source>
        <dbReference type="SAM" id="SignalP"/>
    </source>
</evidence>
<dbReference type="EMBL" id="JAUSRO010000018">
    <property type="protein sequence ID" value="MDP9902392.1"/>
    <property type="molecule type" value="Genomic_DNA"/>
</dbReference>